<dbReference type="EMBL" id="OC000522">
    <property type="protein sequence ID" value="CAD7257564.1"/>
    <property type="molecule type" value="Genomic_DNA"/>
</dbReference>
<gene>
    <name evidence="3" type="ORF">TSIB3V08_LOCUS1822</name>
</gene>
<dbReference type="InterPro" id="IPR033616">
    <property type="entry name" value="BLTP1"/>
</dbReference>
<reference evidence="3" key="1">
    <citation type="submission" date="2020-11" db="EMBL/GenBank/DDBJ databases">
        <authorList>
            <person name="Tran Van P."/>
        </authorList>
    </citation>
    <scope>NUCLEOTIDE SEQUENCE</scope>
</reference>
<evidence type="ECO:0000313" key="3">
    <source>
        <dbReference type="EMBL" id="CAD7257564.1"/>
    </source>
</evidence>
<evidence type="ECO:0000259" key="2">
    <source>
        <dbReference type="Pfam" id="PF25040"/>
    </source>
</evidence>
<dbReference type="AlphaFoldDB" id="A0A7R9ANQ4"/>
<feature type="region of interest" description="Disordered" evidence="1">
    <location>
        <begin position="1128"/>
        <end position="1155"/>
    </location>
</feature>
<name>A0A7R9ANQ4_TIMSH</name>
<feature type="compositionally biased region" description="Polar residues" evidence="1">
    <location>
        <begin position="1136"/>
        <end position="1155"/>
    </location>
</feature>
<dbReference type="Pfam" id="PF25040">
    <property type="entry name" value="BLTP1_C"/>
    <property type="match status" value="1"/>
</dbReference>
<evidence type="ECO:0000256" key="1">
    <source>
        <dbReference type="SAM" id="MobiDB-lite"/>
    </source>
</evidence>
<dbReference type="GO" id="GO:0048488">
    <property type="term" value="P:synaptic vesicle endocytosis"/>
    <property type="evidence" value="ECO:0007669"/>
    <property type="project" value="TreeGrafter"/>
</dbReference>
<feature type="compositionally biased region" description="Low complexity" evidence="1">
    <location>
        <begin position="893"/>
        <end position="909"/>
    </location>
</feature>
<sequence>MKGDCHYSTKCGAYAGKSCNKRLEFDVDNDLDTVECIDGDDFHDELESCVLQVVKKKINSPRSNQPKVMTLGSTAEELLKYFLDGISPLPLSKLIQVSMDGPNVNLKFITLLQEHIKSVTDNEVCSLLNLGTCGLHVVDGYLRTGMEYDDWDISSLLRHMYYLFTVSPARRALFTQLRGCASFPLNFCSVQWLENAKYFQRALQIWDHVKFLKEAKLPKTKPVETLKRAACDPLLKCKPAFCKTIADECQPLLQQFQTSKPMTPYLFEAVEKLLRYLMNRSVKPDLMKCTGPKLPSIDTQKSENLIFSKNIDVGFATKRLLGETTITVTERQKLEFIHECRSRLTTMVAKLQERSPLKQKAVRGTQPCLEELNHANIINDVLAENAKKEYLHFCNLKQSQLQEIFRPCDQFSDERIQLTATTPTNSAVRLETGAVEFQLSNRVQNVSGACQPNPYMKIFGKAQVEINLSLGQLHKNIMFEEAEPEFQQYAFFKTRIGLRNAFQDEMVQGEDKEVVLITLRRPLVYFQPMAVDKAILVWLNYKNAYEYWNEQRSNLNKEVLTATQQVFEKVPFGQLTSQLSSPHLGTLFLQLTVDDIGICLPLNPLPLASWGLKRQLYDTESHGAVVVTLESTSISACSSGSLVSKGRFVGLCLRFADDFETSLDDWKPDMNDSAIMNLCVVSEENAKWFLNVQWQMEGVDIHLDVNVGKQLSALGHTLTMLTGSQEEDDLLTTVEYDSDEAEIVDGNAPSLESITLRRTRNLTDSLPAFVFDPSLDAKKRSKLIEKEMNEQAKIINDLRSLGASHGTIEQEMKRLQELEAMVFKDFRRDMIQKLRRQSVKASSIKGKLGIGSKMSTYRSKSFIVPSATPEHHVELESSPDEMGGVSVNCNGNSASFDSSPHSGPSRSASLRVRGLSGPRVTFSDTHNICRQSSLPSAGSELSLPEGDLEWPNRNHINIGGEKVELRRKPSAYMTTMYDHPEYNIPLLDSSSKDQGGTSPGPYVSAFQKPQEPSIDFELDVKVFVNSGKCVLHTKDPSRDDELKLCEYNNAVNYMNFRIVEVDGTPILGLHACVNLNLIIRVNVVESETEFDTNQTERQKAKVTEENKEIFTDLGKFPKNADEPVVDNAAVNEDRSNTPIDNANDVNGNAKCVNQK</sequence>
<dbReference type="PANTHER" id="PTHR31640">
    <property type="entry name" value="TRANSMEMBRANE PROTEIN KIAA1109"/>
    <property type="match status" value="1"/>
</dbReference>
<dbReference type="GO" id="GO:0098793">
    <property type="term" value="C:presynapse"/>
    <property type="evidence" value="ECO:0007669"/>
    <property type="project" value="GOC"/>
</dbReference>
<dbReference type="PANTHER" id="PTHR31640:SF1">
    <property type="entry name" value="BRIDGE-LIKE LIPID TRANSFER PROTEIN FAMILY MEMBER 1"/>
    <property type="match status" value="1"/>
</dbReference>
<accession>A0A7R9ANQ4</accession>
<proteinExistence type="predicted"/>
<protein>
    <recommendedName>
        <fullName evidence="2">Bridge-like lipid transfer protein family member 1 C-terminal domain-containing protein</fullName>
    </recommendedName>
</protein>
<organism evidence="3">
    <name type="scientific">Timema shepardi</name>
    <name type="common">Walking stick</name>
    <dbReference type="NCBI Taxonomy" id="629360"/>
    <lineage>
        <taxon>Eukaryota</taxon>
        <taxon>Metazoa</taxon>
        <taxon>Ecdysozoa</taxon>
        <taxon>Arthropoda</taxon>
        <taxon>Hexapoda</taxon>
        <taxon>Insecta</taxon>
        <taxon>Pterygota</taxon>
        <taxon>Neoptera</taxon>
        <taxon>Polyneoptera</taxon>
        <taxon>Phasmatodea</taxon>
        <taxon>Timematodea</taxon>
        <taxon>Timematoidea</taxon>
        <taxon>Timematidae</taxon>
        <taxon>Timema</taxon>
    </lineage>
</organism>
<dbReference type="InterPro" id="IPR056742">
    <property type="entry name" value="BLTP1_C"/>
</dbReference>
<feature type="region of interest" description="Disordered" evidence="1">
    <location>
        <begin position="890"/>
        <end position="911"/>
    </location>
</feature>
<feature type="domain" description="Bridge-like lipid transfer protein family member 1 C-terminal" evidence="2">
    <location>
        <begin position="415"/>
        <end position="869"/>
    </location>
</feature>